<dbReference type="Proteomes" id="UP000009183">
    <property type="component" value="Unassembled WGS sequence, unordered"/>
</dbReference>
<dbReference type="InParanoid" id="D7UE47"/>
<sequence>MKDSFNILLQKKYQESISVFLVLPTGGSSPSSTTGKPLCVVFLRTSTRRATFSTSPRVTTCGLASACSPTVKFLIHGSGFASKKGRPLSCSIIS</sequence>
<accession>D7UE47</accession>
<protein>
    <submittedName>
        <fullName evidence="1">Uncharacterized protein</fullName>
    </submittedName>
</protein>
<dbReference type="EMBL" id="FN596783">
    <property type="protein sequence ID" value="CBI41012.3"/>
    <property type="molecule type" value="Genomic_DNA"/>
</dbReference>
<keyword evidence="2" id="KW-1185">Reference proteome</keyword>
<gene>
    <name evidence="1" type="ORF">VIT_00s0421g00010</name>
</gene>
<reference evidence="2" key="1">
    <citation type="journal article" date="2007" name="Nature">
        <title>The grapevine genome sequence suggests ancestral hexaploidization in major angiosperm phyla.</title>
        <authorList>
            <consortium name="The French-Italian Public Consortium for Grapevine Genome Characterization."/>
            <person name="Jaillon O."/>
            <person name="Aury J.-M."/>
            <person name="Noel B."/>
            <person name="Policriti A."/>
            <person name="Clepet C."/>
            <person name="Casagrande A."/>
            <person name="Choisne N."/>
            <person name="Aubourg S."/>
            <person name="Vitulo N."/>
            <person name="Jubin C."/>
            <person name="Vezzi A."/>
            <person name="Legeai F."/>
            <person name="Hugueney P."/>
            <person name="Dasilva C."/>
            <person name="Horner D."/>
            <person name="Mica E."/>
            <person name="Jublot D."/>
            <person name="Poulain J."/>
            <person name="Bruyere C."/>
            <person name="Billault A."/>
            <person name="Segurens B."/>
            <person name="Gouyvenoux M."/>
            <person name="Ugarte E."/>
            <person name="Cattonaro F."/>
            <person name="Anthouard V."/>
            <person name="Vico V."/>
            <person name="Del Fabbro C."/>
            <person name="Alaux M."/>
            <person name="Di Gaspero G."/>
            <person name="Dumas V."/>
            <person name="Felice N."/>
            <person name="Paillard S."/>
            <person name="Juman I."/>
            <person name="Moroldo M."/>
            <person name="Scalabrin S."/>
            <person name="Canaguier A."/>
            <person name="Le Clainche I."/>
            <person name="Malacrida G."/>
            <person name="Durand E."/>
            <person name="Pesole G."/>
            <person name="Laucou V."/>
            <person name="Chatelet P."/>
            <person name="Merdinoglu D."/>
            <person name="Delledonne M."/>
            <person name="Pezzotti M."/>
            <person name="Lecharny A."/>
            <person name="Scarpelli C."/>
            <person name="Artiguenave F."/>
            <person name="Pe M.E."/>
            <person name="Valle G."/>
            <person name="Morgante M."/>
            <person name="Caboche M."/>
            <person name="Adam-Blondon A.-F."/>
            <person name="Weissenbach J."/>
            <person name="Quetier F."/>
            <person name="Wincker P."/>
        </authorList>
    </citation>
    <scope>NUCLEOTIDE SEQUENCE [LARGE SCALE GENOMIC DNA]</scope>
    <source>
        <strain evidence="2">cv. Pinot noir / PN40024</strain>
    </source>
</reference>
<evidence type="ECO:0000313" key="2">
    <source>
        <dbReference type="Proteomes" id="UP000009183"/>
    </source>
</evidence>
<dbReference type="HOGENOM" id="CLU_2390496_0_0_1"/>
<dbReference type="PaxDb" id="29760-VIT_00s0421g00010.t01"/>
<name>D7UE47_VITVI</name>
<dbReference type="AlphaFoldDB" id="D7UE47"/>
<dbReference type="OMA" id="MRCALRI"/>
<proteinExistence type="predicted"/>
<evidence type="ECO:0000313" key="1">
    <source>
        <dbReference type="EMBL" id="CBI41012.3"/>
    </source>
</evidence>
<organism evidence="1 2">
    <name type="scientific">Vitis vinifera</name>
    <name type="common">Grape</name>
    <dbReference type="NCBI Taxonomy" id="29760"/>
    <lineage>
        <taxon>Eukaryota</taxon>
        <taxon>Viridiplantae</taxon>
        <taxon>Streptophyta</taxon>
        <taxon>Embryophyta</taxon>
        <taxon>Tracheophyta</taxon>
        <taxon>Spermatophyta</taxon>
        <taxon>Magnoliopsida</taxon>
        <taxon>eudicotyledons</taxon>
        <taxon>Gunneridae</taxon>
        <taxon>Pentapetalae</taxon>
        <taxon>rosids</taxon>
        <taxon>Vitales</taxon>
        <taxon>Vitaceae</taxon>
        <taxon>Viteae</taxon>
        <taxon>Vitis</taxon>
    </lineage>
</organism>